<gene>
    <name evidence="1" type="ORF">HMPREF3192_01355</name>
</gene>
<accession>A0A133XPW9</accession>
<reference evidence="2" key="1">
    <citation type="submission" date="2016-01" db="EMBL/GenBank/DDBJ databases">
        <authorList>
            <person name="Mitreva M."/>
            <person name="Pepin K.H."/>
            <person name="Mihindukulasuriya K.A."/>
            <person name="Fulton R."/>
            <person name="Fronick C."/>
            <person name="O'Laughlin M."/>
            <person name="Miner T."/>
            <person name="Herter B."/>
            <person name="Rosa B.A."/>
            <person name="Cordes M."/>
            <person name="Tomlinson C."/>
            <person name="Wollam A."/>
            <person name="Palsikar V.B."/>
            <person name="Mardis E.R."/>
            <person name="Wilson R.K."/>
        </authorList>
    </citation>
    <scope>NUCLEOTIDE SEQUENCE [LARGE SCALE GENOMIC DNA]</scope>
    <source>
        <strain evidence="2">DNF00019</strain>
    </source>
</reference>
<organism evidence="1 2">
    <name type="scientific">Atopobium deltae</name>
    <dbReference type="NCBI Taxonomy" id="1393034"/>
    <lineage>
        <taxon>Bacteria</taxon>
        <taxon>Bacillati</taxon>
        <taxon>Actinomycetota</taxon>
        <taxon>Coriobacteriia</taxon>
        <taxon>Coriobacteriales</taxon>
        <taxon>Atopobiaceae</taxon>
        <taxon>Atopobium</taxon>
    </lineage>
</organism>
<dbReference type="EMBL" id="LSCR01000042">
    <property type="protein sequence ID" value="KXB32984.1"/>
    <property type="molecule type" value="Genomic_DNA"/>
</dbReference>
<evidence type="ECO:0000313" key="1">
    <source>
        <dbReference type="EMBL" id="KXB32984.1"/>
    </source>
</evidence>
<proteinExistence type="predicted"/>
<dbReference type="PATRIC" id="fig|1393034.3.peg.1318"/>
<sequence>MRLRVREIRCLTARIHIAVRDRMRVSLPRRPSARGASTSA</sequence>
<protein>
    <submittedName>
        <fullName evidence="1">Uncharacterized protein</fullName>
    </submittedName>
</protein>
<dbReference type="Proteomes" id="UP000070675">
    <property type="component" value="Unassembled WGS sequence"/>
</dbReference>
<dbReference type="AlphaFoldDB" id="A0A133XPW9"/>
<keyword evidence="2" id="KW-1185">Reference proteome</keyword>
<comment type="caution">
    <text evidence="1">The sequence shown here is derived from an EMBL/GenBank/DDBJ whole genome shotgun (WGS) entry which is preliminary data.</text>
</comment>
<evidence type="ECO:0000313" key="2">
    <source>
        <dbReference type="Proteomes" id="UP000070675"/>
    </source>
</evidence>
<name>A0A133XPW9_9ACTN</name>